<dbReference type="SMART" id="SM00895">
    <property type="entry name" value="FCD"/>
    <property type="match status" value="1"/>
</dbReference>
<proteinExistence type="predicted"/>
<dbReference type="SMART" id="SM00345">
    <property type="entry name" value="HTH_GNTR"/>
    <property type="match status" value="1"/>
</dbReference>
<name>A0AAI8TTC0_MYCME</name>
<evidence type="ECO:0000256" key="3">
    <source>
        <dbReference type="ARBA" id="ARBA00023163"/>
    </source>
</evidence>
<sequence length="228" mass="25248">MAPEGVASRPVRQVLTDHVYDTLLEMLMDGRYRPSESLSIDGLARELDVSATPVREALARLEVTGLVVRAALRGYRVAPLPTTAELGELMDARLTIEPVNAARACERVTPELIEALDRSISDLRTAPRGPEFAGYRDYWQADMRFHELIAEGAGNRFLLMAYNCLGGSVQRFRLFTGLGVTDAEYAIKEHTAILAAFRDQSPEKARQAMINHLHGVKNRGFKDVGDHG</sequence>
<dbReference type="SUPFAM" id="SSF48008">
    <property type="entry name" value="GntR ligand-binding domain-like"/>
    <property type="match status" value="1"/>
</dbReference>
<dbReference type="GO" id="GO:0003677">
    <property type="term" value="F:DNA binding"/>
    <property type="evidence" value="ECO:0007669"/>
    <property type="project" value="UniProtKB-KW"/>
</dbReference>
<dbReference type="InterPro" id="IPR008920">
    <property type="entry name" value="TF_FadR/GntR_C"/>
</dbReference>
<reference evidence="5 7" key="1">
    <citation type="journal article" date="2019" name="Emerg. Microbes Infect.">
        <title>Comprehensive subspecies identification of 175 nontuberculous mycobacteria species based on 7547 genomic profiles.</title>
        <authorList>
            <person name="Matsumoto Y."/>
            <person name="Kinjo T."/>
            <person name="Motooka D."/>
            <person name="Nabeya D."/>
            <person name="Jung N."/>
            <person name="Uechi K."/>
            <person name="Horii T."/>
            <person name="Iida T."/>
            <person name="Fujita J."/>
            <person name="Nakamura S."/>
        </authorList>
    </citation>
    <scope>NUCLEOTIDE SEQUENCE [LARGE SCALE GENOMIC DNA]</scope>
    <source>
        <strain evidence="5 7">JCM 12375</strain>
    </source>
</reference>
<keyword evidence="7" id="KW-1185">Reference proteome</keyword>
<dbReference type="Proteomes" id="UP000465622">
    <property type="component" value="Chromosome"/>
</dbReference>
<protein>
    <submittedName>
        <fullName evidence="5">GntR family transcriptional regulator</fullName>
    </submittedName>
    <submittedName>
        <fullName evidence="6">HTH-type transcriptional repressor RspR</fullName>
    </submittedName>
</protein>
<dbReference type="EMBL" id="AP022567">
    <property type="protein sequence ID" value="BBX33229.1"/>
    <property type="molecule type" value="Genomic_DNA"/>
</dbReference>
<keyword evidence="2" id="KW-0238">DNA-binding</keyword>
<evidence type="ECO:0000256" key="1">
    <source>
        <dbReference type="ARBA" id="ARBA00023015"/>
    </source>
</evidence>
<dbReference type="Gene3D" id="1.20.120.530">
    <property type="entry name" value="GntR ligand-binding domain-like"/>
    <property type="match status" value="1"/>
</dbReference>
<dbReference type="Pfam" id="PF07729">
    <property type="entry name" value="FCD"/>
    <property type="match status" value="1"/>
</dbReference>
<dbReference type="AlphaFoldDB" id="A0AAI8TTC0"/>
<accession>A0AAI8TTC0</accession>
<evidence type="ECO:0000313" key="7">
    <source>
        <dbReference type="Proteomes" id="UP000465622"/>
    </source>
</evidence>
<dbReference type="SUPFAM" id="SSF46785">
    <property type="entry name" value="Winged helix' DNA-binding domain"/>
    <property type="match status" value="1"/>
</dbReference>
<evidence type="ECO:0000313" key="8">
    <source>
        <dbReference type="Proteomes" id="UP001241092"/>
    </source>
</evidence>
<dbReference type="Proteomes" id="UP001241092">
    <property type="component" value="Chromosome"/>
</dbReference>
<reference evidence="5" key="2">
    <citation type="submission" date="2020-02" db="EMBL/GenBank/DDBJ databases">
        <authorList>
            <person name="Matsumoto Y."/>
            <person name="Motooka D."/>
            <person name="Nakamura S."/>
        </authorList>
    </citation>
    <scope>NUCLEOTIDE SEQUENCE</scope>
    <source>
        <strain evidence="5">JCM 12375</strain>
    </source>
</reference>
<dbReference type="InterPro" id="IPR011711">
    <property type="entry name" value="GntR_C"/>
</dbReference>
<dbReference type="InterPro" id="IPR036390">
    <property type="entry name" value="WH_DNA-bd_sf"/>
</dbReference>
<gene>
    <name evidence="6" type="primary">rspR_3</name>
    <name evidence="6" type="ORF">hbim_02103</name>
    <name evidence="5" type="ORF">MMAGJ_25110</name>
</gene>
<evidence type="ECO:0000259" key="4">
    <source>
        <dbReference type="PROSITE" id="PS50949"/>
    </source>
</evidence>
<dbReference type="PROSITE" id="PS50949">
    <property type="entry name" value="HTH_GNTR"/>
    <property type="match status" value="1"/>
</dbReference>
<dbReference type="EMBL" id="AP027452">
    <property type="protein sequence ID" value="BDY28172.1"/>
    <property type="molecule type" value="Genomic_DNA"/>
</dbReference>
<dbReference type="GO" id="GO:0003700">
    <property type="term" value="F:DNA-binding transcription factor activity"/>
    <property type="evidence" value="ECO:0007669"/>
    <property type="project" value="InterPro"/>
</dbReference>
<dbReference type="Gene3D" id="1.10.10.10">
    <property type="entry name" value="Winged helix-like DNA-binding domain superfamily/Winged helix DNA-binding domain"/>
    <property type="match status" value="1"/>
</dbReference>
<keyword evidence="3" id="KW-0804">Transcription</keyword>
<dbReference type="PANTHER" id="PTHR43537:SF24">
    <property type="entry name" value="GLUCONATE OPERON TRANSCRIPTIONAL REPRESSOR"/>
    <property type="match status" value="1"/>
</dbReference>
<evidence type="ECO:0000313" key="5">
    <source>
        <dbReference type="EMBL" id="BBX33229.1"/>
    </source>
</evidence>
<dbReference type="PANTHER" id="PTHR43537">
    <property type="entry name" value="TRANSCRIPTIONAL REGULATOR, GNTR FAMILY"/>
    <property type="match status" value="1"/>
</dbReference>
<dbReference type="InterPro" id="IPR000524">
    <property type="entry name" value="Tscrpt_reg_HTH_GntR"/>
</dbReference>
<dbReference type="CDD" id="cd07377">
    <property type="entry name" value="WHTH_GntR"/>
    <property type="match status" value="1"/>
</dbReference>
<dbReference type="InterPro" id="IPR036388">
    <property type="entry name" value="WH-like_DNA-bd_sf"/>
</dbReference>
<dbReference type="RefSeq" id="WP_036430624.1">
    <property type="nucleotide sequence ID" value="NZ_AP022567.1"/>
</dbReference>
<evidence type="ECO:0000313" key="6">
    <source>
        <dbReference type="EMBL" id="BDY28172.1"/>
    </source>
</evidence>
<feature type="domain" description="HTH gntR-type" evidence="4">
    <location>
        <begin position="13"/>
        <end position="80"/>
    </location>
</feature>
<keyword evidence="1" id="KW-0805">Transcription regulation</keyword>
<organism evidence="6 8">
    <name type="scientific">Mycolicibacterium mageritense</name>
    <name type="common">Mycobacterium mageritense</name>
    <dbReference type="NCBI Taxonomy" id="53462"/>
    <lineage>
        <taxon>Bacteria</taxon>
        <taxon>Bacillati</taxon>
        <taxon>Actinomycetota</taxon>
        <taxon>Actinomycetes</taxon>
        <taxon>Mycobacteriales</taxon>
        <taxon>Mycobacteriaceae</taxon>
        <taxon>Mycolicibacterium</taxon>
    </lineage>
</organism>
<dbReference type="Pfam" id="PF00392">
    <property type="entry name" value="GntR"/>
    <property type="match status" value="1"/>
</dbReference>
<evidence type="ECO:0000256" key="2">
    <source>
        <dbReference type="ARBA" id="ARBA00023125"/>
    </source>
</evidence>
<reference evidence="6" key="3">
    <citation type="submission" date="2023-03" db="EMBL/GenBank/DDBJ databases">
        <title>Draft genome sequence of a Mycolicibacterium mageritense strain H4_3_1 isolated from a hybrid biological-inorganic system reactor.</title>
        <authorList>
            <person name="Feng X."/>
            <person name="Kazama D."/>
            <person name="Sato K."/>
            <person name="Kobayashi H."/>
        </authorList>
    </citation>
    <scope>NUCLEOTIDE SEQUENCE</scope>
    <source>
        <strain evidence="6">H4_3_1</strain>
    </source>
</reference>